<feature type="region of interest" description="Disordered" evidence="1">
    <location>
        <begin position="259"/>
        <end position="303"/>
    </location>
</feature>
<evidence type="ECO:0000256" key="1">
    <source>
        <dbReference type="SAM" id="MobiDB-lite"/>
    </source>
</evidence>
<feature type="compositionally biased region" description="Acidic residues" evidence="1">
    <location>
        <begin position="290"/>
        <end position="303"/>
    </location>
</feature>
<dbReference type="EMBL" id="BK014960">
    <property type="protein sequence ID" value="DAD84464.1"/>
    <property type="molecule type" value="Genomic_DNA"/>
</dbReference>
<accession>A0A8S5MQP4</accession>
<dbReference type="GO" id="GO:0003677">
    <property type="term" value="F:DNA binding"/>
    <property type="evidence" value="ECO:0007669"/>
    <property type="project" value="InterPro"/>
</dbReference>
<feature type="region of interest" description="Disordered" evidence="1">
    <location>
        <begin position="41"/>
        <end position="66"/>
    </location>
</feature>
<protein>
    <submittedName>
        <fullName evidence="2">RecT protein</fullName>
    </submittedName>
</protein>
<organism evidence="2">
    <name type="scientific">Myoviridae sp. ctCjb12</name>
    <dbReference type="NCBI Taxonomy" id="2826631"/>
    <lineage>
        <taxon>Viruses</taxon>
        <taxon>Duplodnaviria</taxon>
        <taxon>Heunggongvirae</taxon>
        <taxon>Uroviricota</taxon>
        <taxon>Caudoviricetes</taxon>
    </lineage>
</organism>
<dbReference type="Pfam" id="PF03837">
    <property type="entry name" value="RecT"/>
    <property type="match status" value="1"/>
</dbReference>
<sequence length="303" mass="33699">MPPRNVSSALAVSNNFQFMEVTKMGFTSRTGAAASTTATVTQGRSFTTQTRQQNETMQSAASSTPVEIEAMDGQRMTITFDEVRNFICKEATIAECRIFLETCKQYHLNPFTKECYLIHYDNKNGDTASTIVLGKTCYMKMAEAHPQYDGFEAGIIVMDAEARELIHREGSIVYQGEILVGGWAKTYRKDRSRPFYEEVNFSEYDTKKSLWVTKPATMIRKVALVHTLREAFPATFGGLIDESEVPVDAEADFRELSAEEAAAAGTVPPRRRIQKPKKEEPAPLTIGAVESDEDPFDGGGDVE</sequence>
<dbReference type="GO" id="GO:0006310">
    <property type="term" value="P:DNA recombination"/>
    <property type="evidence" value="ECO:0007669"/>
    <property type="project" value="InterPro"/>
</dbReference>
<dbReference type="NCBIfam" id="TIGR01913">
    <property type="entry name" value="bet_lambda"/>
    <property type="match status" value="1"/>
</dbReference>
<reference evidence="2" key="1">
    <citation type="journal article" date="2021" name="Proc. Natl. Acad. Sci. U.S.A.">
        <title>A Catalog of Tens of Thousands of Viruses from Human Metagenomes Reveals Hidden Associations with Chronic Diseases.</title>
        <authorList>
            <person name="Tisza M.J."/>
            <person name="Buck C.B."/>
        </authorList>
    </citation>
    <scope>NUCLEOTIDE SEQUENCE</scope>
    <source>
        <strain evidence="2">CtCjb12</strain>
    </source>
</reference>
<feature type="compositionally biased region" description="Polar residues" evidence="1">
    <location>
        <begin position="42"/>
        <end position="65"/>
    </location>
</feature>
<proteinExistence type="predicted"/>
<name>A0A8S5MQP4_9CAUD</name>
<dbReference type="InterPro" id="IPR010183">
    <property type="entry name" value="Phage_lambda_Bet"/>
</dbReference>
<evidence type="ECO:0000313" key="2">
    <source>
        <dbReference type="EMBL" id="DAD84464.1"/>
    </source>
</evidence>
<dbReference type="InterPro" id="IPR018330">
    <property type="entry name" value="RecT_fam"/>
</dbReference>